<proteinExistence type="predicted"/>
<dbReference type="InterPro" id="IPR025447">
    <property type="entry name" value="DUF4192"/>
</dbReference>
<evidence type="ECO:0000313" key="2">
    <source>
        <dbReference type="EMBL" id="GAA3624668.1"/>
    </source>
</evidence>
<gene>
    <name evidence="2" type="ORF">GCM10022419_132830</name>
</gene>
<evidence type="ECO:0000313" key="3">
    <source>
        <dbReference type="Proteomes" id="UP001500630"/>
    </source>
</evidence>
<evidence type="ECO:0000256" key="1">
    <source>
        <dbReference type="SAM" id="Phobius"/>
    </source>
</evidence>
<dbReference type="Proteomes" id="UP001500630">
    <property type="component" value="Unassembled WGS sequence"/>
</dbReference>
<feature type="transmembrane region" description="Helical" evidence="1">
    <location>
        <begin position="13"/>
        <end position="34"/>
    </location>
</feature>
<keyword evidence="1" id="KW-0472">Membrane</keyword>
<sequence>MTETVRLSHPADYLAIVPYLLGFHPAMSLMILAFRDGALITGMRHDLPGTAREHDDVIASTVGVLARNKADAVTVIGYGPSDQVTQPLDSLSDAITDTGMVVLQLLRCEHNRYWSQLETSPDDGFPYDISTTTAAMAAVVAGLCPLPDRAAVAACVAAVDGPDRQAVREATGPARERAETLLATASPRYWYDEGLHQVHDAFARSADDEPITPEQLAWLGVLLTSILVRDAAMTLLGTYPEEAHIKLWSEVTRRAEPGYVAAPALLLAFAAYISGAGTLTRTALDRALADNPTYSFAVMLDYALVNGLPGSMLHEMRIGELAEQIEAQIERCPRAALPRLPIQAEER</sequence>
<comment type="caution">
    <text evidence="2">The sequence shown here is derived from an EMBL/GenBank/DDBJ whole genome shotgun (WGS) entry which is preliminary data.</text>
</comment>
<dbReference type="Pfam" id="PF13830">
    <property type="entry name" value="DUF4192"/>
    <property type="match status" value="1"/>
</dbReference>
<protein>
    <submittedName>
        <fullName evidence="2">DUF4192 domain-containing protein</fullName>
    </submittedName>
</protein>
<dbReference type="EMBL" id="BAABDQ010000074">
    <property type="protein sequence ID" value="GAA3624668.1"/>
    <property type="molecule type" value="Genomic_DNA"/>
</dbReference>
<accession>A0ABP7A4A6</accession>
<name>A0ABP7A4A6_9ACTN</name>
<reference evidence="3" key="1">
    <citation type="journal article" date="2019" name="Int. J. Syst. Evol. Microbiol.">
        <title>The Global Catalogue of Microorganisms (GCM) 10K type strain sequencing project: providing services to taxonomists for standard genome sequencing and annotation.</title>
        <authorList>
            <consortium name="The Broad Institute Genomics Platform"/>
            <consortium name="The Broad Institute Genome Sequencing Center for Infectious Disease"/>
            <person name="Wu L."/>
            <person name="Ma J."/>
        </authorList>
    </citation>
    <scope>NUCLEOTIDE SEQUENCE [LARGE SCALE GENOMIC DNA]</scope>
    <source>
        <strain evidence="3">JCM 17326</strain>
    </source>
</reference>
<keyword evidence="1" id="KW-0812">Transmembrane</keyword>
<keyword evidence="3" id="KW-1185">Reference proteome</keyword>
<keyword evidence="1" id="KW-1133">Transmembrane helix</keyword>
<organism evidence="2 3">
    <name type="scientific">Nonomuraea rosea</name>
    <dbReference type="NCBI Taxonomy" id="638574"/>
    <lineage>
        <taxon>Bacteria</taxon>
        <taxon>Bacillati</taxon>
        <taxon>Actinomycetota</taxon>
        <taxon>Actinomycetes</taxon>
        <taxon>Streptosporangiales</taxon>
        <taxon>Streptosporangiaceae</taxon>
        <taxon>Nonomuraea</taxon>
    </lineage>
</organism>
<dbReference type="RefSeq" id="WP_345580371.1">
    <property type="nucleotide sequence ID" value="NZ_BAABDQ010000074.1"/>
</dbReference>